<gene>
    <name evidence="1" type="ORF">HERIO_84</name>
</gene>
<dbReference type="Proteomes" id="UP000192356">
    <property type="component" value="Unassembled WGS sequence"/>
</dbReference>
<reference evidence="1 2" key="1">
    <citation type="journal article" date="2017" name="Environ. Microbiol.">
        <title>Decay of the glycolytic pathway and adaptation to intranuclear parasitism within Enterocytozoonidae microsporidia.</title>
        <authorList>
            <person name="Wiredu Boakye D."/>
            <person name="Jaroenlak P."/>
            <person name="Prachumwat A."/>
            <person name="Williams T.A."/>
            <person name="Bateman K.S."/>
            <person name="Itsathitphaisarn O."/>
            <person name="Sritunyalucksana K."/>
            <person name="Paszkiewicz K.H."/>
            <person name="Moore K.A."/>
            <person name="Stentiford G.D."/>
            <person name="Williams B.A."/>
        </authorList>
    </citation>
    <scope>NUCLEOTIDE SEQUENCE [LARGE SCALE GENOMIC DNA]</scope>
    <source>
        <strain evidence="1 2">GB1</strain>
    </source>
</reference>
<dbReference type="Pfam" id="PF09802">
    <property type="entry name" value="Sec66"/>
    <property type="match status" value="1"/>
</dbReference>
<keyword evidence="2" id="KW-1185">Reference proteome</keyword>
<dbReference type="GO" id="GO:0031207">
    <property type="term" value="C:Sec62/Sec63 complex"/>
    <property type="evidence" value="ECO:0007669"/>
    <property type="project" value="InterPro"/>
</dbReference>
<evidence type="ECO:0000313" key="1">
    <source>
        <dbReference type="EMBL" id="ORD98070.1"/>
    </source>
</evidence>
<name>A0A1X0QE73_9MICR</name>
<organism evidence="1 2">
    <name type="scientific">Hepatospora eriocheir</name>
    <dbReference type="NCBI Taxonomy" id="1081669"/>
    <lineage>
        <taxon>Eukaryota</taxon>
        <taxon>Fungi</taxon>
        <taxon>Fungi incertae sedis</taxon>
        <taxon>Microsporidia</taxon>
        <taxon>Hepatosporidae</taxon>
        <taxon>Hepatospora</taxon>
    </lineage>
</organism>
<dbReference type="EMBL" id="LVKB01000002">
    <property type="protein sequence ID" value="ORD98070.1"/>
    <property type="molecule type" value="Genomic_DNA"/>
</dbReference>
<evidence type="ECO:0000313" key="2">
    <source>
        <dbReference type="Proteomes" id="UP000192356"/>
    </source>
</evidence>
<dbReference type="AlphaFoldDB" id="A0A1X0QE73"/>
<dbReference type="VEuPathDB" id="MicrosporidiaDB:A0H76_1583"/>
<accession>A0A1X0QE73</accession>
<proteinExistence type="predicted"/>
<sequence>MILIILSIIISLGIVIIFKYSKTNKKVNEESINNPELEEYYDYKIYGENKIKMREALLRKAAVTCLVKIKRLTNKIERLGKLYEKGLISEEYLNTFKRKEDVLVDEKMVIEMEAVSIRNGFDEKVFKEVNIPRNVNLENNVQIMNIEEYKNRRKELLSKK</sequence>
<dbReference type="VEuPathDB" id="MicrosporidiaDB:HERIO_84"/>
<dbReference type="InterPro" id="IPR018624">
    <property type="entry name" value="Sec66"/>
</dbReference>
<dbReference type="GO" id="GO:0031204">
    <property type="term" value="P:post-translational protein targeting to membrane, translocation"/>
    <property type="evidence" value="ECO:0007669"/>
    <property type="project" value="InterPro"/>
</dbReference>
<comment type="caution">
    <text evidence="1">The sequence shown here is derived from an EMBL/GenBank/DDBJ whole genome shotgun (WGS) entry which is preliminary data.</text>
</comment>
<protein>
    <submittedName>
        <fullName evidence="1">Uncharacterized protein</fullName>
    </submittedName>
</protein>